<sequence length="86" mass="9502">MVLALPAGGGYDYRGTVSVWFRGLFALGPRPEVIAYAPLLFRPHAPSACLLFAARPFTRLVHVWSAPVGYLVRPCSVHRRRATPAR</sequence>
<keyword evidence="2" id="KW-0813">Transport</keyword>
<organism evidence="10 11">
    <name type="scientific">Streptomyces coelicolor (strain ATCC BAA-471 / A3(2) / M145)</name>
    <dbReference type="NCBI Taxonomy" id="100226"/>
    <lineage>
        <taxon>Bacteria</taxon>
        <taxon>Bacillati</taxon>
        <taxon>Actinomycetota</taxon>
        <taxon>Actinomycetes</taxon>
        <taxon>Kitasatosporales</taxon>
        <taxon>Streptomycetaceae</taxon>
        <taxon>Streptomyces</taxon>
        <taxon>Streptomyces albidoflavus group</taxon>
    </lineage>
</organism>
<dbReference type="EMBL" id="AL645882">
    <property type="protein sequence ID" value="CAB58278.2"/>
    <property type="molecule type" value="Genomic_DNA"/>
</dbReference>
<evidence type="ECO:0000256" key="3">
    <source>
        <dbReference type="ARBA" id="ARBA00022475"/>
    </source>
</evidence>
<dbReference type="FunFam" id="1.20.950.20:FF:000024">
    <property type="entry name" value="Respiratory nitrate reductase"/>
    <property type="match status" value="1"/>
</dbReference>
<evidence type="ECO:0000256" key="5">
    <source>
        <dbReference type="ARBA" id="ARBA00022982"/>
    </source>
</evidence>
<dbReference type="SUPFAM" id="SSF103501">
    <property type="entry name" value="Respiratory nitrate reductase 1 gamma chain"/>
    <property type="match status" value="1"/>
</dbReference>
<feature type="non-terminal residue" evidence="10">
    <location>
        <position position="86"/>
    </location>
</feature>
<evidence type="ECO:0000256" key="1">
    <source>
        <dbReference type="ARBA" id="ARBA00004651"/>
    </source>
</evidence>
<dbReference type="PANTHER" id="PTHR30598:SF3">
    <property type="entry name" value="RESPIRATORY NITRATE REDUCTASE 1 GAMMA CHAIN"/>
    <property type="match status" value="1"/>
</dbReference>
<dbReference type="InterPro" id="IPR051936">
    <property type="entry name" value="Heme-iron_electron_transfer"/>
</dbReference>
<dbReference type="HOGENOM" id="CLU_186197_0_0_11"/>
<dbReference type="InterPro" id="IPR023234">
    <property type="entry name" value="NarG-like_domain"/>
</dbReference>
<keyword evidence="8" id="KW-0472">Membrane</keyword>
<reference evidence="10 11" key="1">
    <citation type="journal article" date="1996" name="Mol. Microbiol.">
        <title>A set of ordered cosmids and a detailed genetic and physical map for the 8 Mb Streptomyces coelicolor A3(2) chromosome.</title>
        <authorList>
            <person name="Redenbach M."/>
            <person name="Kieser H.M."/>
            <person name="Denapaite D."/>
            <person name="Eichner A."/>
            <person name="Cullum J."/>
            <person name="Kinashi H."/>
            <person name="Hopwood D.A."/>
        </authorList>
    </citation>
    <scope>NUCLEOTIDE SEQUENCE [LARGE SCALE GENOMIC DNA]</scope>
    <source>
        <strain evidence="11">ATCC BAA-471 / A3(2) / M145</strain>
    </source>
</reference>
<dbReference type="InParanoid" id="Q9ADA9"/>
<keyword evidence="6" id="KW-1133">Transmembrane helix</keyword>
<dbReference type="GO" id="GO:0005886">
    <property type="term" value="C:plasma membrane"/>
    <property type="evidence" value="ECO:0007669"/>
    <property type="project" value="UniProtKB-SubCell"/>
</dbReference>
<dbReference type="AlphaFoldDB" id="Q9ADA9"/>
<proteinExistence type="predicted"/>
<evidence type="ECO:0000256" key="7">
    <source>
        <dbReference type="ARBA" id="ARBA00023002"/>
    </source>
</evidence>
<accession>Q9ADA9</accession>
<keyword evidence="4" id="KW-0812">Transmembrane</keyword>
<keyword evidence="7" id="KW-0560">Oxidoreductase</keyword>
<evidence type="ECO:0000313" key="11">
    <source>
        <dbReference type="Proteomes" id="UP000001973"/>
    </source>
</evidence>
<evidence type="ECO:0000256" key="6">
    <source>
        <dbReference type="ARBA" id="ARBA00022989"/>
    </source>
</evidence>
<dbReference type="Pfam" id="PF02665">
    <property type="entry name" value="Nitrate_red_gam"/>
    <property type="match status" value="1"/>
</dbReference>
<dbReference type="PANTHER" id="PTHR30598">
    <property type="entry name" value="NITRATE REDUCTASE PRIVATE CHAPERONE, REDOX ENZYME MATURATION PROTEIN REMP FAMILY"/>
    <property type="match status" value="1"/>
</dbReference>
<keyword evidence="3" id="KW-1003">Cell membrane</keyword>
<dbReference type="InterPro" id="IPR036197">
    <property type="entry name" value="NarG-like_sf"/>
</dbReference>
<evidence type="ECO:0000259" key="9">
    <source>
        <dbReference type="Pfam" id="PF02665"/>
    </source>
</evidence>
<gene>
    <name evidence="10" type="ordered locus">SCO0518</name>
    <name evidence="10" type="ORF">SCF6.14</name>
</gene>
<dbReference type="KEGG" id="sco:SCO0518"/>
<dbReference type="GO" id="GO:0016491">
    <property type="term" value="F:oxidoreductase activity"/>
    <property type="evidence" value="ECO:0007669"/>
    <property type="project" value="UniProtKB-KW"/>
</dbReference>
<dbReference type="EMBL" id="AL939105">
    <property type="protein sequence ID" value="CAB58278.2"/>
    <property type="molecule type" value="Genomic_DNA"/>
</dbReference>
<dbReference type="STRING" id="100226.gene:17758101"/>
<evidence type="ECO:0000256" key="2">
    <source>
        <dbReference type="ARBA" id="ARBA00022448"/>
    </source>
</evidence>
<evidence type="ECO:0000313" key="10">
    <source>
        <dbReference type="EMBL" id="CAB58278.2"/>
    </source>
</evidence>
<dbReference type="OrthoDB" id="9788113at2"/>
<keyword evidence="11" id="KW-1185">Reference proteome</keyword>
<dbReference type="PaxDb" id="100226-SCO0518"/>
<dbReference type="eggNOG" id="COG2181">
    <property type="taxonomic scope" value="Bacteria"/>
</dbReference>
<keyword evidence="5" id="KW-0249">Electron transport</keyword>
<dbReference type="PhylomeDB" id="Q9ADA9"/>
<evidence type="ECO:0000256" key="8">
    <source>
        <dbReference type="ARBA" id="ARBA00023136"/>
    </source>
</evidence>
<comment type="subcellular location">
    <subcellularLocation>
        <location evidence="1">Cell membrane</location>
        <topology evidence="1">Multi-pass membrane protein</topology>
    </subcellularLocation>
</comment>
<feature type="domain" description="NarG-like" evidence="9">
    <location>
        <begin position="10"/>
        <end position="81"/>
    </location>
</feature>
<protein>
    <recommendedName>
        <fullName evidence="9">NarG-like domain-containing protein</fullName>
    </recommendedName>
</protein>
<dbReference type="Gene3D" id="1.20.950.20">
    <property type="entry name" value="Transmembrane di-heme cytochromes, Chain C"/>
    <property type="match status" value="1"/>
</dbReference>
<evidence type="ECO:0000256" key="4">
    <source>
        <dbReference type="ARBA" id="ARBA00022692"/>
    </source>
</evidence>
<name>Q9ADA9_STRCO</name>
<dbReference type="Proteomes" id="UP000001973">
    <property type="component" value="Chromosome"/>
</dbReference>
<reference evidence="10 11" key="2">
    <citation type="journal article" date="2002" name="Nature">
        <title>Complete genome sequence of the model actinomycete Streptomyces coelicolor A3(2).</title>
        <authorList>
            <person name="Bentley S.D."/>
            <person name="Chater K.F."/>
            <person name="Cerdeno-Tarraga A.M."/>
            <person name="Challis G.L."/>
            <person name="Thomson N.R."/>
            <person name="James K.D."/>
            <person name="Harris D.E."/>
            <person name="Quail M.A."/>
            <person name="Kieser H."/>
            <person name="Harper D."/>
            <person name="Bateman A."/>
            <person name="Brown S."/>
            <person name="Chandra G."/>
            <person name="Chen C.W."/>
            <person name="Collins M."/>
            <person name="Cronin A."/>
            <person name="Fraser A."/>
            <person name="Goble A."/>
            <person name="Hidalgo J."/>
            <person name="Hornsby T."/>
            <person name="Howarth S."/>
            <person name="Huang C.H."/>
            <person name="Kieser T."/>
            <person name="Larke L."/>
            <person name="Murphy L."/>
            <person name="Oliver K."/>
            <person name="O'Neil S."/>
            <person name="Rabbinowitsch E."/>
            <person name="Rajandream M.A."/>
            <person name="Rutherford K."/>
            <person name="Rutter S."/>
            <person name="Seeger K."/>
            <person name="Saunders D."/>
            <person name="Sharp S."/>
            <person name="Squares R."/>
            <person name="Squares S."/>
            <person name="Taylor K."/>
            <person name="Warren T."/>
            <person name="Wietzorrek A."/>
            <person name="Woodward J."/>
            <person name="Barrell B.G."/>
            <person name="Parkhill J."/>
            <person name="Hopwood D.A."/>
        </authorList>
    </citation>
    <scope>NUCLEOTIDE SEQUENCE [LARGE SCALE GENOMIC DNA]</scope>
    <source>
        <strain evidence="11">ATCC BAA-471 / A3(2) / M145</strain>
    </source>
</reference>